<name>A0A3N4NIE6_9FLAO</name>
<gene>
    <name evidence="1" type="ORF">EGM88_12000</name>
</gene>
<dbReference type="SUPFAM" id="SSF54427">
    <property type="entry name" value="NTF2-like"/>
    <property type="match status" value="1"/>
</dbReference>
<sequence length="172" mass="20091">MKKLIFLALAIVLFTACEKQMKRYTQQSPEIETVKMLIDNYNKKTIDISIYADSSKTFYNTNDNPMSPAEVKTYHQEREALYTSRMFSNEDPEYEMVLTDDGDTWVNCWLEWNATLAGNGKKIEMPIHLTYQFVDGKIVKEYGYWDPTEIVLNLQTIEADKEKLANEDQSEE</sequence>
<keyword evidence="2" id="KW-1185">Reference proteome</keyword>
<dbReference type="PROSITE" id="PS51257">
    <property type="entry name" value="PROKAR_LIPOPROTEIN"/>
    <property type="match status" value="1"/>
</dbReference>
<dbReference type="AlphaFoldDB" id="A0A3N4NIE6"/>
<proteinExistence type="predicted"/>
<dbReference type="Proteomes" id="UP000270856">
    <property type="component" value="Unassembled WGS sequence"/>
</dbReference>
<evidence type="ECO:0000313" key="2">
    <source>
        <dbReference type="Proteomes" id="UP000270856"/>
    </source>
</evidence>
<accession>A0A3N4NIE6</accession>
<dbReference type="RefSeq" id="WP_123898536.1">
    <property type="nucleotide sequence ID" value="NZ_RPFJ01000017.1"/>
</dbReference>
<protein>
    <submittedName>
        <fullName evidence="1">Nuclear transport factor 2 family protein</fullName>
    </submittedName>
</protein>
<organism evidence="1 2">
    <name type="scientific">Aureibaculum marinum</name>
    <dbReference type="NCBI Taxonomy" id="2487930"/>
    <lineage>
        <taxon>Bacteria</taxon>
        <taxon>Pseudomonadati</taxon>
        <taxon>Bacteroidota</taxon>
        <taxon>Flavobacteriia</taxon>
        <taxon>Flavobacteriales</taxon>
        <taxon>Flavobacteriaceae</taxon>
        <taxon>Aureibaculum</taxon>
    </lineage>
</organism>
<dbReference type="InterPro" id="IPR032710">
    <property type="entry name" value="NTF2-like_dom_sf"/>
</dbReference>
<dbReference type="OrthoDB" id="824753at2"/>
<evidence type="ECO:0000313" key="1">
    <source>
        <dbReference type="EMBL" id="RPD94458.1"/>
    </source>
</evidence>
<reference evidence="1 2" key="1">
    <citation type="submission" date="2018-11" db="EMBL/GenBank/DDBJ databases">
        <title>Aureibaculum marinum gen. nov., sp. nov., a member of the family Flavobacteriaceae isolated from the Bohai Sea.</title>
        <authorList>
            <person name="Ji X."/>
        </authorList>
    </citation>
    <scope>NUCLEOTIDE SEQUENCE [LARGE SCALE GENOMIC DNA]</scope>
    <source>
        <strain evidence="1 2">BH-SD17</strain>
    </source>
</reference>
<dbReference type="EMBL" id="RPFJ01000017">
    <property type="protein sequence ID" value="RPD94458.1"/>
    <property type="molecule type" value="Genomic_DNA"/>
</dbReference>
<comment type="caution">
    <text evidence="1">The sequence shown here is derived from an EMBL/GenBank/DDBJ whole genome shotgun (WGS) entry which is preliminary data.</text>
</comment>
<dbReference type="Gene3D" id="3.10.450.50">
    <property type="match status" value="1"/>
</dbReference>